<dbReference type="Gene3D" id="3.40.50.1240">
    <property type="entry name" value="Phosphoglycerate mutase-like"/>
    <property type="match status" value="1"/>
</dbReference>
<feature type="binding site" evidence="2">
    <location>
        <begin position="87"/>
        <end position="90"/>
    </location>
    <ligand>
        <name>substrate</name>
    </ligand>
</feature>
<dbReference type="Proteomes" id="UP000051794">
    <property type="component" value="Unassembled WGS sequence"/>
</dbReference>
<dbReference type="AlphaFoldDB" id="A0A0R1FTF6"/>
<reference evidence="3 4" key="1">
    <citation type="journal article" date="2015" name="Genome Announc.">
        <title>Expanding the biotechnology potential of lactobacilli through comparative genomics of 213 strains and associated genera.</title>
        <authorList>
            <person name="Sun Z."/>
            <person name="Harris H.M."/>
            <person name="McCann A."/>
            <person name="Guo C."/>
            <person name="Argimon S."/>
            <person name="Zhang W."/>
            <person name="Yang X."/>
            <person name="Jeffery I.B."/>
            <person name="Cooney J.C."/>
            <person name="Kagawa T.F."/>
            <person name="Liu W."/>
            <person name="Song Y."/>
            <person name="Salvetti E."/>
            <person name="Wrobel A."/>
            <person name="Rasinkangas P."/>
            <person name="Parkhill J."/>
            <person name="Rea M.C."/>
            <person name="O'Sullivan O."/>
            <person name="Ritari J."/>
            <person name="Douillard F.P."/>
            <person name="Paul Ross R."/>
            <person name="Yang R."/>
            <person name="Briner A.E."/>
            <person name="Felis G.E."/>
            <person name="de Vos W.M."/>
            <person name="Barrangou R."/>
            <person name="Klaenhammer T.R."/>
            <person name="Caufield P.W."/>
            <person name="Cui Y."/>
            <person name="Zhang H."/>
            <person name="O'Toole P.W."/>
        </authorList>
    </citation>
    <scope>NUCLEOTIDE SEQUENCE [LARGE SCALE GENOMIC DNA]</scope>
    <source>
        <strain evidence="3 4">DSM 12361</strain>
    </source>
</reference>
<gene>
    <name evidence="3" type="ORF">FD43_GL000112</name>
</gene>
<feature type="active site" description="Tele-phosphohistidine intermediate" evidence="1">
    <location>
        <position position="11"/>
    </location>
</feature>
<feature type="binding site" evidence="2">
    <location>
        <position position="63"/>
    </location>
    <ligand>
        <name>substrate</name>
    </ligand>
</feature>
<dbReference type="PANTHER" id="PTHR48100">
    <property type="entry name" value="BROAD-SPECIFICITY PHOSPHATASE YOR283W-RELATED"/>
    <property type="match status" value="1"/>
</dbReference>
<dbReference type="PANTHER" id="PTHR48100:SF1">
    <property type="entry name" value="HISTIDINE PHOSPHATASE FAMILY PROTEIN-RELATED"/>
    <property type="match status" value="1"/>
</dbReference>
<evidence type="ECO:0000313" key="4">
    <source>
        <dbReference type="Proteomes" id="UP000051794"/>
    </source>
</evidence>
<accession>A0A0R1FTF6</accession>
<feature type="active site" description="Proton donor/acceptor" evidence="1">
    <location>
        <position position="87"/>
    </location>
</feature>
<dbReference type="InterPro" id="IPR013078">
    <property type="entry name" value="His_Pase_superF_clade-1"/>
</dbReference>
<comment type="caution">
    <text evidence="3">The sequence shown here is derived from an EMBL/GenBank/DDBJ whole genome shotgun (WGS) entry which is preliminary data.</text>
</comment>
<dbReference type="GO" id="GO:0005737">
    <property type="term" value="C:cytoplasm"/>
    <property type="evidence" value="ECO:0007669"/>
    <property type="project" value="TreeGrafter"/>
</dbReference>
<proteinExistence type="predicted"/>
<organism evidence="3 4">
    <name type="scientific">Apilactobacillus kunkeei DSM 12361 = ATCC 700308</name>
    <dbReference type="NCBI Taxonomy" id="1423768"/>
    <lineage>
        <taxon>Bacteria</taxon>
        <taxon>Bacillati</taxon>
        <taxon>Bacillota</taxon>
        <taxon>Bacilli</taxon>
        <taxon>Lactobacillales</taxon>
        <taxon>Lactobacillaceae</taxon>
        <taxon>Apilactobacillus</taxon>
    </lineage>
</organism>
<dbReference type="SUPFAM" id="SSF53254">
    <property type="entry name" value="Phosphoglycerate mutase-like"/>
    <property type="match status" value="1"/>
</dbReference>
<protein>
    <submittedName>
        <fullName evidence="3">Phosphoglycerate mutase</fullName>
    </submittedName>
</protein>
<dbReference type="CDD" id="cd07067">
    <property type="entry name" value="HP_PGM_like"/>
    <property type="match status" value="1"/>
</dbReference>
<evidence type="ECO:0000256" key="1">
    <source>
        <dbReference type="PIRSR" id="PIRSR613078-1"/>
    </source>
</evidence>
<dbReference type="PATRIC" id="fig|1423768.4.peg.114"/>
<dbReference type="Pfam" id="PF00300">
    <property type="entry name" value="His_Phos_1"/>
    <property type="match status" value="1"/>
</dbReference>
<dbReference type="EMBL" id="AZCK01000001">
    <property type="protein sequence ID" value="KRK25165.1"/>
    <property type="molecule type" value="Genomic_DNA"/>
</dbReference>
<dbReference type="InterPro" id="IPR050275">
    <property type="entry name" value="PGM_Phosphatase"/>
</dbReference>
<dbReference type="InterPro" id="IPR029033">
    <property type="entry name" value="His_PPase_superfam"/>
</dbReference>
<sequence>MILTEFYFVRHGKTFANQQGLKQGTINSEITYLSDIGKQQAHYLHDHFDISFADKIYVSPLQRTLDTADYLNAGVDLPIEKDERLLEISYGKWDGQSNAELMKTYPEVFDDELKDVLPSYAVLADGETFEDVTSRVSEFMEEIAHKNPNGKFVVISHGFTVKAAMIVALKQQNDPMSVIEPDNTSVTKIRLKNNQYYVDYFNRLY</sequence>
<dbReference type="GO" id="GO:0016791">
    <property type="term" value="F:phosphatase activity"/>
    <property type="evidence" value="ECO:0007669"/>
    <property type="project" value="TreeGrafter"/>
</dbReference>
<evidence type="ECO:0000256" key="2">
    <source>
        <dbReference type="PIRSR" id="PIRSR613078-2"/>
    </source>
</evidence>
<evidence type="ECO:0000313" key="3">
    <source>
        <dbReference type="EMBL" id="KRK25165.1"/>
    </source>
</evidence>
<feature type="binding site" evidence="2">
    <location>
        <begin position="10"/>
        <end position="17"/>
    </location>
    <ligand>
        <name>substrate</name>
    </ligand>
</feature>
<dbReference type="SMART" id="SM00855">
    <property type="entry name" value="PGAM"/>
    <property type="match status" value="1"/>
</dbReference>
<name>A0A0R1FTF6_9LACO</name>